<dbReference type="Pfam" id="PF08378">
    <property type="entry name" value="NERD"/>
    <property type="match status" value="1"/>
</dbReference>
<gene>
    <name evidence="3" type="ORF">J2X21_002562</name>
</gene>
<dbReference type="EMBL" id="JAVDXV010000004">
    <property type="protein sequence ID" value="MDR7333428.1"/>
    <property type="molecule type" value="Genomic_DNA"/>
</dbReference>
<name>A0ABU2A8A9_9BURK</name>
<reference evidence="3 4" key="1">
    <citation type="submission" date="2023-07" db="EMBL/GenBank/DDBJ databases">
        <title>Sorghum-associated microbial communities from plants grown in Nebraska, USA.</title>
        <authorList>
            <person name="Schachtman D."/>
        </authorList>
    </citation>
    <scope>NUCLEOTIDE SEQUENCE [LARGE SCALE GENOMIC DNA]</scope>
    <source>
        <strain evidence="3 4">BE316</strain>
    </source>
</reference>
<proteinExistence type="predicted"/>
<evidence type="ECO:0000256" key="1">
    <source>
        <dbReference type="SAM" id="MobiDB-lite"/>
    </source>
</evidence>
<dbReference type="Proteomes" id="UP001180825">
    <property type="component" value="Unassembled WGS sequence"/>
</dbReference>
<sequence length="313" mass="35238">MLIKQADDKTKRLQLLESLQASPLLDVRQKSWLKDEYWSVKQGIDGERDAAFHIDSVMRDGQNTAVLHDLRFVVDGDVAQIDHLVMNRLMDFILVETKCYAGHVDINEVGEFTVRYGSGKQFGVPSPLAQSERHARVLSKLLDKLGITGRLGSQPKFHHLVMFHPKAIIMRPDAKKLDTSNVIKADQFAQWRGRWVEDASALTVLAGAINMRGRDTVKEWAEMLVRQHRPADLLTLPDFMKPREMPVGAARSARSEQASAPAAATTTEAPSEKRLICARCGCKISFPEGKFCWNNPQRFGGTQYCREHQAAFK</sequence>
<evidence type="ECO:0000313" key="3">
    <source>
        <dbReference type="EMBL" id="MDR7333428.1"/>
    </source>
</evidence>
<comment type="caution">
    <text evidence="3">The sequence shown here is derived from an EMBL/GenBank/DDBJ whole genome shotgun (WGS) entry which is preliminary data.</text>
</comment>
<accession>A0ABU2A8A9</accession>
<dbReference type="RefSeq" id="WP_310329002.1">
    <property type="nucleotide sequence ID" value="NZ_JAVDXV010000004.1"/>
</dbReference>
<evidence type="ECO:0000259" key="2">
    <source>
        <dbReference type="PROSITE" id="PS50965"/>
    </source>
</evidence>
<evidence type="ECO:0000313" key="4">
    <source>
        <dbReference type="Proteomes" id="UP001180825"/>
    </source>
</evidence>
<dbReference type="PROSITE" id="PS50965">
    <property type="entry name" value="NERD"/>
    <property type="match status" value="1"/>
</dbReference>
<organism evidence="3 4">
    <name type="scientific">Roseateles asaccharophilus</name>
    <dbReference type="NCBI Taxonomy" id="582607"/>
    <lineage>
        <taxon>Bacteria</taxon>
        <taxon>Pseudomonadati</taxon>
        <taxon>Pseudomonadota</taxon>
        <taxon>Betaproteobacteria</taxon>
        <taxon>Burkholderiales</taxon>
        <taxon>Sphaerotilaceae</taxon>
        <taxon>Roseateles</taxon>
    </lineage>
</organism>
<keyword evidence="4" id="KW-1185">Reference proteome</keyword>
<dbReference type="InterPro" id="IPR011528">
    <property type="entry name" value="NERD"/>
</dbReference>
<feature type="compositionally biased region" description="Low complexity" evidence="1">
    <location>
        <begin position="249"/>
        <end position="267"/>
    </location>
</feature>
<protein>
    <recommendedName>
        <fullName evidence="2">NERD domain-containing protein</fullName>
    </recommendedName>
</protein>
<feature type="domain" description="NERD" evidence="2">
    <location>
        <begin position="42"/>
        <end position="161"/>
    </location>
</feature>
<feature type="region of interest" description="Disordered" evidence="1">
    <location>
        <begin position="247"/>
        <end position="267"/>
    </location>
</feature>